<keyword evidence="3" id="KW-1185">Reference proteome</keyword>
<dbReference type="SUPFAM" id="SSF54909">
    <property type="entry name" value="Dimeric alpha+beta barrel"/>
    <property type="match status" value="1"/>
</dbReference>
<dbReference type="Pfam" id="PF07110">
    <property type="entry name" value="EthD"/>
    <property type="match status" value="1"/>
</dbReference>
<name>A0A1H8FRG4_9BACL</name>
<dbReference type="STRING" id="1173111.SAMN05444955_10924"/>
<reference evidence="2 3" key="1">
    <citation type="submission" date="2016-10" db="EMBL/GenBank/DDBJ databases">
        <authorList>
            <person name="de Groot N.N."/>
        </authorList>
    </citation>
    <scope>NUCLEOTIDE SEQUENCE [LARGE SCALE GENOMIC DNA]</scope>
    <source>
        <strain evidence="2 3">DSM 46701</strain>
    </source>
</reference>
<dbReference type="RefSeq" id="WP_089969109.1">
    <property type="nucleotide sequence ID" value="NZ_FOCQ01000009.1"/>
</dbReference>
<dbReference type="GO" id="GO:0016491">
    <property type="term" value="F:oxidoreductase activity"/>
    <property type="evidence" value="ECO:0007669"/>
    <property type="project" value="InterPro"/>
</dbReference>
<dbReference type="NCBIfam" id="TIGR02118">
    <property type="entry name" value="EthD family reductase"/>
    <property type="match status" value="1"/>
</dbReference>
<dbReference type="InterPro" id="IPR011008">
    <property type="entry name" value="Dimeric_a/b-barrel"/>
</dbReference>
<organism evidence="2 3">
    <name type="scientific">Lihuaxuella thermophila</name>
    <dbReference type="NCBI Taxonomy" id="1173111"/>
    <lineage>
        <taxon>Bacteria</taxon>
        <taxon>Bacillati</taxon>
        <taxon>Bacillota</taxon>
        <taxon>Bacilli</taxon>
        <taxon>Bacillales</taxon>
        <taxon>Thermoactinomycetaceae</taxon>
        <taxon>Lihuaxuella</taxon>
    </lineage>
</organism>
<sequence length="117" mass="13043">MFKTIALYKDIEDAEAFEAFYVNEFIPKMLSLPGVVKLKVNRLLPAPFGERGGQEESYFLLCETYYESAEAMQKVIQSPEGLEAASMIMEKASKFMTVYVGKEEVYSKSSPSVSSAG</sequence>
<evidence type="ECO:0000259" key="1">
    <source>
        <dbReference type="Pfam" id="PF07110"/>
    </source>
</evidence>
<dbReference type="InterPro" id="IPR009799">
    <property type="entry name" value="EthD_dom"/>
</dbReference>
<accession>A0A1H8FRG4</accession>
<dbReference type="OrthoDB" id="2988949at2"/>
<dbReference type="EMBL" id="FOCQ01000009">
    <property type="protein sequence ID" value="SEN34150.1"/>
    <property type="molecule type" value="Genomic_DNA"/>
</dbReference>
<gene>
    <name evidence="2" type="ORF">SAMN05444955_10924</name>
</gene>
<dbReference type="AlphaFoldDB" id="A0A1H8FRG4"/>
<evidence type="ECO:0000313" key="3">
    <source>
        <dbReference type="Proteomes" id="UP000199695"/>
    </source>
</evidence>
<evidence type="ECO:0000313" key="2">
    <source>
        <dbReference type="EMBL" id="SEN34150.1"/>
    </source>
</evidence>
<dbReference type="Proteomes" id="UP000199695">
    <property type="component" value="Unassembled WGS sequence"/>
</dbReference>
<protein>
    <recommendedName>
        <fullName evidence="1">EthD domain-containing protein</fullName>
    </recommendedName>
</protein>
<dbReference type="Gene3D" id="3.30.70.100">
    <property type="match status" value="1"/>
</dbReference>
<proteinExistence type="predicted"/>
<feature type="domain" description="EthD" evidence="1">
    <location>
        <begin position="13"/>
        <end position="96"/>
    </location>
</feature>